<dbReference type="Proteomes" id="UP000514509">
    <property type="component" value="Chromosome"/>
</dbReference>
<name>A0A7L7LDI1_9BACT</name>
<proteinExistence type="predicted"/>
<evidence type="ECO:0000313" key="1">
    <source>
        <dbReference type="EMBL" id="QMU30906.1"/>
    </source>
</evidence>
<dbReference type="RefSeq" id="WP_182413348.1">
    <property type="nucleotide sequence ID" value="NZ_CP055153.1"/>
</dbReference>
<keyword evidence="2" id="KW-1185">Reference proteome</keyword>
<gene>
    <name evidence="1" type="ORF">HUW48_24040</name>
</gene>
<reference evidence="1 2" key="2">
    <citation type="submission" date="2020-08" db="EMBL/GenBank/DDBJ databases">
        <title>Adhaeribacter dokdonensis sp. nov., isolated from the rhizosphere of Elymus tsukushiensis, a plant native to the Dokdo Islands, Republic of Korea.</title>
        <authorList>
            <person name="Ghim S.Y."/>
        </authorList>
    </citation>
    <scope>NUCLEOTIDE SEQUENCE [LARGE SCALE GENOMIC DNA]</scope>
    <source>
        <strain evidence="1 2">KUDC8001</strain>
    </source>
</reference>
<dbReference type="EMBL" id="CP055153">
    <property type="protein sequence ID" value="QMU30906.1"/>
    <property type="molecule type" value="Genomic_DNA"/>
</dbReference>
<dbReference type="AlphaFoldDB" id="A0A7L7LDI1"/>
<dbReference type="PROSITE" id="PS51257">
    <property type="entry name" value="PROKAR_LIPOPROTEIN"/>
    <property type="match status" value="1"/>
</dbReference>
<sequence length="162" mass="18325">MKTPIFIIALKIFAYTFFMSAIVSCKSNSDNKKVLKSDSLVAATTSENKESIPDSIVQFLITSASSDFRHHQPPTPIDFRKVKVGYLISSTNEKTFLLCGEFLSQEKKEEWETFATVKTSGYEQYIGNQALPFCQKATIISPDETNLSVELKNRLVELRKQK</sequence>
<organism evidence="1 2">
    <name type="scientific">Adhaeribacter radiodurans</name>
    <dbReference type="NCBI Taxonomy" id="2745197"/>
    <lineage>
        <taxon>Bacteria</taxon>
        <taxon>Pseudomonadati</taxon>
        <taxon>Bacteroidota</taxon>
        <taxon>Cytophagia</taxon>
        <taxon>Cytophagales</taxon>
        <taxon>Hymenobacteraceae</taxon>
        <taxon>Adhaeribacter</taxon>
    </lineage>
</organism>
<reference evidence="1 2" key="1">
    <citation type="submission" date="2020-06" db="EMBL/GenBank/DDBJ databases">
        <authorList>
            <person name="Hwang Y.J."/>
        </authorList>
    </citation>
    <scope>NUCLEOTIDE SEQUENCE [LARGE SCALE GENOMIC DNA]</scope>
    <source>
        <strain evidence="1 2">KUDC8001</strain>
    </source>
</reference>
<accession>A0A7L7LDI1</accession>
<dbReference type="KEGG" id="add:HUW48_24040"/>
<protein>
    <submittedName>
        <fullName evidence="1">Uncharacterized protein</fullName>
    </submittedName>
</protein>
<evidence type="ECO:0000313" key="2">
    <source>
        <dbReference type="Proteomes" id="UP000514509"/>
    </source>
</evidence>